<gene>
    <name evidence="15" type="ordered locus">SRM_02667</name>
</gene>
<protein>
    <submittedName>
        <fullName evidence="15">Uncharacterized protein</fullName>
    </submittedName>
</protein>
<dbReference type="InterPro" id="IPR000531">
    <property type="entry name" value="Beta-barrel_TonB"/>
</dbReference>
<reference evidence="16" key="2">
    <citation type="submission" date="2010-04" db="EMBL/GenBank/DDBJ databases">
        <title>Genome sequence of Salinibacter ruber M8.</title>
        <authorList>
            <consortium name="Genoscope"/>
        </authorList>
    </citation>
    <scope>NUCLEOTIDE SEQUENCE [LARGE SCALE GENOMIC DNA]</scope>
    <source>
        <strain evidence="16">M8</strain>
    </source>
</reference>
<keyword evidence="8 12" id="KW-0798">TonB box</keyword>
<dbReference type="Proteomes" id="UP000000933">
    <property type="component" value="Chromosome"/>
</dbReference>
<accession>D5HC33</accession>
<keyword evidence="4" id="KW-0410">Iron transport</keyword>
<reference evidence="15 16" key="1">
    <citation type="journal article" date="2010" name="ISME J.">
        <title>Fine-scale evolution: genomic, phenotypic and ecological differentiation in two coexisting Salinibacter ruber strains.</title>
        <authorList>
            <person name="Pena A."/>
            <person name="Teeling H."/>
            <person name="Huerta-Cepas J."/>
            <person name="Santos F."/>
            <person name="Yarza P."/>
            <person name="Brito-Echeverria J."/>
            <person name="Lucio M."/>
            <person name="Schmitt-Kopplin P."/>
            <person name="Meseguer I."/>
            <person name="Schenowitz C."/>
            <person name="Dossat C."/>
            <person name="Barbe V."/>
            <person name="Dopazo J."/>
            <person name="Rossello-Mora R."/>
            <person name="Schuler M."/>
            <person name="Glockner F.O."/>
            <person name="Amann R."/>
            <person name="Gabaldon T."/>
            <person name="Anton J."/>
        </authorList>
    </citation>
    <scope>NUCLEOTIDE SEQUENCE [LARGE SCALE GENOMIC DNA]</scope>
    <source>
        <strain evidence="15 16">M8</strain>
    </source>
</reference>
<dbReference type="InterPro" id="IPR037066">
    <property type="entry name" value="Plug_dom_sf"/>
</dbReference>
<name>D5HC33_SALRM</name>
<dbReference type="PATRIC" id="fig|761659.10.peg.2910"/>
<dbReference type="SUPFAM" id="SSF49464">
    <property type="entry name" value="Carboxypeptidase regulatory domain-like"/>
    <property type="match status" value="1"/>
</dbReference>
<evidence type="ECO:0000259" key="13">
    <source>
        <dbReference type="Pfam" id="PF00593"/>
    </source>
</evidence>
<evidence type="ECO:0000256" key="10">
    <source>
        <dbReference type="ARBA" id="ARBA00023237"/>
    </source>
</evidence>
<dbReference type="InterPro" id="IPR036942">
    <property type="entry name" value="Beta-barrel_TonB_sf"/>
</dbReference>
<keyword evidence="2 11" id="KW-0813">Transport</keyword>
<evidence type="ECO:0000256" key="5">
    <source>
        <dbReference type="ARBA" id="ARBA00022692"/>
    </source>
</evidence>
<evidence type="ECO:0000259" key="14">
    <source>
        <dbReference type="Pfam" id="PF07715"/>
    </source>
</evidence>
<comment type="similarity">
    <text evidence="11 12">Belongs to the TonB-dependent receptor family.</text>
</comment>
<evidence type="ECO:0000256" key="3">
    <source>
        <dbReference type="ARBA" id="ARBA00022452"/>
    </source>
</evidence>
<evidence type="ECO:0000256" key="7">
    <source>
        <dbReference type="ARBA" id="ARBA00023065"/>
    </source>
</evidence>
<dbReference type="GO" id="GO:0009279">
    <property type="term" value="C:cell outer membrane"/>
    <property type="evidence" value="ECO:0007669"/>
    <property type="project" value="UniProtKB-SubCell"/>
</dbReference>
<feature type="domain" description="TonB-dependent receptor plug" evidence="14">
    <location>
        <begin position="168"/>
        <end position="274"/>
    </location>
</feature>
<dbReference type="InterPro" id="IPR008969">
    <property type="entry name" value="CarboxyPept-like_regulatory"/>
</dbReference>
<keyword evidence="9 11" id="KW-0472">Membrane</keyword>
<evidence type="ECO:0000256" key="2">
    <source>
        <dbReference type="ARBA" id="ARBA00022448"/>
    </source>
</evidence>
<dbReference type="AlphaFoldDB" id="D5HC33"/>
<dbReference type="Pfam" id="PF07715">
    <property type="entry name" value="Plug"/>
    <property type="match status" value="1"/>
</dbReference>
<keyword evidence="6" id="KW-0408">Iron</keyword>
<evidence type="ECO:0000256" key="9">
    <source>
        <dbReference type="ARBA" id="ARBA00023136"/>
    </source>
</evidence>
<evidence type="ECO:0000313" key="15">
    <source>
        <dbReference type="EMBL" id="CBH25588.1"/>
    </source>
</evidence>
<evidence type="ECO:0000256" key="6">
    <source>
        <dbReference type="ARBA" id="ARBA00023004"/>
    </source>
</evidence>
<evidence type="ECO:0000256" key="11">
    <source>
        <dbReference type="PROSITE-ProRule" id="PRU01360"/>
    </source>
</evidence>
<dbReference type="Gene3D" id="2.60.40.1120">
    <property type="entry name" value="Carboxypeptidase-like, regulatory domain"/>
    <property type="match status" value="1"/>
</dbReference>
<dbReference type="PANTHER" id="PTHR32552">
    <property type="entry name" value="FERRICHROME IRON RECEPTOR-RELATED"/>
    <property type="match status" value="1"/>
</dbReference>
<keyword evidence="3 11" id="KW-1134">Transmembrane beta strand</keyword>
<keyword evidence="7" id="KW-0406">Ion transport</keyword>
<dbReference type="SUPFAM" id="SSF56935">
    <property type="entry name" value="Porins"/>
    <property type="match status" value="1"/>
</dbReference>
<evidence type="ECO:0000256" key="4">
    <source>
        <dbReference type="ARBA" id="ARBA00022496"/>
    </source>
</evidence>
<dbReference type="Pfam" id="PF00593">
    <property type="entry name" value="TonB_dep_Rec_b-barrel"/>
    <property type="match status" value="1"/>
</dbReference>
<feature type="domain" description="TonB-dependent receptor-like beta-barrel" evidence="13">
    <location>
        <begin position="404"/>
        <end position="846"/>
    </location>
</feature>
<evidence type="ECO:0000256" key="8">
    <source>
        <dbReference type="ARBA" id="ARBA00023077"/>
    </source>
</evidence>
<dbReference type="PROSITE" id="PS52016">
    <property type="entry name" value="TONB_DEPENDENT_REC_3"/>
    <property type="match status" value="1"/>
</dbReference>
<dbReference type="PANTHER" id="PTHR32552:SF81">
    <property type="entry name" value="TONB-DEPENDENT OUTER MEMBRANE RECEPTOR"/>
    <property type="match status" value="1"/>
</dbReference>
<proteinExistence type="inferred from homology"/>
<dbReference type="GO" id="GO:0006826">
    <property type="term" value="P:iron ion transport"/>
    <property type="evidence" value="ECO:0007669"/>
    <property type="project" value="UniProtKB-KW"/>
</dbReference>
<dbReference type="InterPro" id="IPR012910">
    <property type="entry name" value="Plug_dom"/>
</dbReference>
<dbReference type="EMBL" id="FP565814">
    <property type="protein sequence ID" value="CBH25588.1"/>
    <property type="molecule type" value="Genomic_DNA"/>
</dbReference>
<dbReference type="Pfam" id="PF13620">
    <property type="entry name" value="CarboxypepD_reg"/>
    <property type="match status" value="1"/>
</dbReference>
<dbReference type="Gene3D" id="2.40.170.20">
    <property type="entry name" value="TonB-dependent receptor, beta-barrel domain"/>
    <property type="match status" value="1"/>
</dbReference>
<dbReference type="InterPro" id="IPR039426">
    <property type="entry name" value="TonB-dep_rcpt-like"/>
</dbReference>
<organism evidence="15 16">
    <name type="scientific">Salinibacter ruber (strain M8)</name>
    <dbReference type="NCBI Taxonomy" id="761659"/>
    <lineage>
        <taxon>Bacteria</taxon>
        <taxon>Pseudomonadati</taxon>
        <taxon>Rhodothermota</taxon>
        <taxon>Rhodothermia</taxon>
        <taxon>Rhodothermales</taxon>
        <taxon>Salinibacteraceae</taxon>
        <taxon>Salinibacter</taxon>
    </lineage>
</organism>
<evidence type="ECO:0000313" key="16">
    <source>
        <dbReference type="Proteomes" id="UP000000933"/>
    </source>
</evidence>
<dbReference type="Gene3D" id="2.170.130.10">
    <property type="entry name" value="TonB-dependent receptor, plug domain"/>
    <property type="match status" value="1"/>
</dbReference>
<dbReference type="HOGENOM" id="CLU_008287_15_0_10"/>
<evidence type="ECO:0000256" key="12">
    <source>
        <dbReference type="RuleBase" id="RU003357"/>
    </source>
</evidence>
<dbReference type="KEGG" id="srm:SRM_02667"/>
<evidence type="ECO:0000256" key="1">
    <source>
        <dbReference type="ARBA" id="ARBA00004571"/>
    </source>
</evidence>
<comment type="subcellular location">
    <subcellularLocation>
        <location evidence="1 11">Cell outer membrane</location>
        <topology evidence="1 11">Multi-pass membrane protein</topology>
    </subcellularLocation>
</comment>
<sequence length="883" mass="95622">MRQARRVLLRPVIDSSSVPCFCPAPQMSFLVRLRASSSARWRPCCLALALVPLLIVSSPVQAQETRAVTGQVLTPDGNSLPGATVRIERSENGNEGPLGDQTNANGNFRIEGVPTGKHDLVASFVGYQTLRREITVGPDTSPLTIQLEAQTLALEGLTVTSQKRVQEVQEIPAAVSSYEGDFLDDIGVQQFDRFSDFVPGLQVQIQSPNNPGFVVRGITSDDGDARVQPRVSVYQNGVSISKSRGSVVELYDLERVEVLKGPQGTLFGRAAQIGAVNIIQHRAENTQSLRIEGGIGNENERYFTGHVNAPIVENQLFLRVASLYNRRDGVVSNKTGDALNGKETFASRGSLRWLPTDGTVVDVIANYQRDTPPGTSFKSGSFAPPAGTTDPATAAAMGPDPVLEDDDLFLDRTVWDVTLLVDQALSSNVTLNSTTAYREFDSLERFDADGTAAPALQFDEDAEGKQFSQEVRVTYESTGQFSGFGGANFFWEDGSQRVPFRTDERSFAALLNPDVPLVQDNGQPTLIPSIPNPETGDQIPLKEAHQEAYTNYGSTTAAEVFLDGTVDVTEALSVTAGLRGTFENMTGEYEVTNSETPGRLGGLTGASPNNLFAPTGGRLSESDTFWSAVGRLAADYAITEDINSYATLSRGRRPNVIEVDEDGANILDAETVWSYEAGIKGISLNDRLEYSLSGFAYDYSNFQTSVTELNDEGEFVSRPRDSGKASALGLETSVRAALTEDVTAFSNYAFIDATFDDTDEDGDPQELAGNQFRLTPRHSVSGGVNVDYSITPQVNAFLRPSVRYKSKVYFEEENSENISQDGYAVVDVRGGLNVRGIRIEGYVENVLDKEFIIDGGNTGAAFGTPTFIAGDPRFFGVRVSATF</sequence>
<keyword evidence="5 11" id="KW-0812">Transmembrane</keyword>
<keyword evidence="10 11" id="KW-0998">Cell outer membrane</keyword>